<evidence type="ECO:0000256" key="1">
    <source>
        <dbReference type="SAM" id="MobiDB-lite"/>
    </source>
</evidence>
<gene>
    <name evidence="2" type="ORF">AVEN_143715_1</name>
</gene>
<reference evidence="2 3" key="1">
    <citation type="journal article" date="2019" name="Sci. Rep.">
        <title>Orb-weaving spider Araneus ventricosus genome elucidates the spidroin gene catalogue.</title>
        <authorList>
            <person name="Kono N."/>
            <person name="Nakamura H."/>
            <person name="Ohtoshi R."/>
            <person name="Moran D.A.P."/>
            <person name="Shinohara A."/>
            <person name="Yoshida Y."/>
            <person name="Fujiwara M."/>
            <person name="Mori M."/>
            <person name="Tomita M."/>
            <person name="Arakawa K."/>
        </authorList>
    </citation>
    <scope>NUCLEOTIDE SEQUENCE [LARGE SCALE GENOMIC DNA]</scope>
</reference>
<evidence type="ECO:0000313" key="3">
    <source>
        <dbReference type="Proteomes" id="UP000499080"/>
    </source>
</evidence>
<dbReference type="EMBL" id="BGPR01000025">
    <property type="protein sequence ID" value="GBL81436.1"/>
    <property type="molecule type" value="Genomic_DNA"/>
</dbReference>
<organism evidence="2 3">
    <name type="scientific">Araneus ventricosus</name>
    <name type="common">Orbweaver spider</name>
    <name type="synonym">Epeira ventricosa</name>
    <dbReference type="NCBI Taxonomy" id="182803"/>
    <lineage>
        <taxon>Eukaryota</taxon>
        <taxon>Metazoa</taxon>
        <taxon>Ecdysozoa</taxon>
        <taxon>Arthropoda</taxon>
        <taxon>Chelicerata</taxon>
        <taxon>Arachnida</taxon>
        <taxon>Araneae</taxon>
        <taxon>Araneomorphae</taxon>
        <taxon>Entelegynae</taxon>
        <taxon>Araneoidea</taxon>
        <taxon>Araneidae</taxon>
        <taxon>Araneus</taxon>
    </lineage>
</organism>
<comment type="caution">
    <text evidence="2">The sequence shown here is derived from an EMBL/GenBank/DDBJ whole genome shotgun (WGS) entry which is preliminary data.</text>
</comment>
<keyword evidence="3" id="KW-1185">Reference proteome</keyword>
<accession>A0A4Y2AQG2</accession>
<name>A0A4Y2AQG2_ARAVE</name>
<feature type="region of interest" description="Disordered" evidence="1">
    <location>
        <begin position="66"/>
        <end position="101"/>
    </location>
</feature>
<protein>
    <submittedName>
        <fullName evidence="2">Uncharacterized protein</fullName>
    </submittedName>
</protein>
<dbReference type="Proteomes" id="UP000499080">
    <property type="component" value="Unassembled WGS sequence"/>
</dbReference>
<sequence length="101" mass="10816">MKLALARGRCGWQGNGLGAGGFQARNPIPPKLCRIWDLLHAKSYAVIKRPPTGTVLKFGEWSRVPAQASSSSSGRGSKFRGASQNSPCVASKHDVNIIKLN</sequence>
<feature type="compositionally biased region" description="Low complexity" evidence="1">
    <location>
        <begin position="66"/>
        <end position="83"/>
    </location>
</feature>
<feature type="compositionally biased region" description="Basic and acidic residues" evidence="1">
    <location>
        <begin position="91"/>
        <end position="101"/>
    </location>
</feature>
<proteinExistence type="predicted"/>
<dbReference type="AlphaFoldDB" id="A0A4Y2AQG2"/>
<evidence type="ECO:0000313" key="2">
    <source>
        <dbReference type="EMBL" id="GBL81436.1"/>
    </source>
</evidence>